<organism evidence="11 12">
    <name type="scientific">Ramlibacter agri</name>
    <dbReference type="NCBI Taxonomy" id="2728837"/>
    <lineage>
        <taxon>Bacteria</taxon>
        <taxon>Pseudomonadati</taxon>
        <taxon>Pseudomonadota</taxon>
        <taxon>Betaproteobacteria</taxon>
        <taxon>Burkholderiales</taxon>
        <taxon>Comamonadaceae</taxon>
        <taxon>Ramlibacter</taxon>
    </lineage>
</organism>
<dbReference type="Pfam" id="PF19029">
    <property type="entry name" value="DUF883_C"/>
    <property type="match status" value="1"/>
</dbReference>
<evidence type="ECO:0000256" key="3">
    <source>
        <dbReference type="ARBA" id="ARBA00022475"/>
    </source>
</evidence>
<evidence type="ECO:0000256" key="6">
    <source>
        <dbReference type="ARBA" id="ARBA00022989"/>
    </source>
</evidence>
<evidence type="ECO:0000259" key="10">
    <source>
        <dbReference type="Pfam" id="PF19029"/>
    </source>
</evidence>
<dbReference type="InterPro" id="IPR043605">
    <property type="entry name" value="DUF883_C"/>
</dbReference>
<reference evidence="11 12" key="1">
    <citation type="submission" date="2020-04" db="EMBL/GenBank/DDBJ databases">
        <title>Ramlibacter sp. G-1-2-2 isolated from soil.</title>
        <authorList>
            <person name="Dahal R.H."/>
        </authorList>
    </citation>
    <scope>NUCLEOTIDE SEQUENCE [LARGE SCALE GENOMIC DNA]</scope>
    <source>
        <strain evidence="11 12">G-1-2-2</strain>
    </source>
</reference>
<proteinExistence type="inferred from homology"/>
<name>A0A848HD19_9BURK</name>
<dbReference type="Pfam" id="PF05957">
    <property type="entry name" value="DUF883"/>
    <property type="match status" value="1"/>
</dbReference>
<comment type="subcellular location">
    <subcellularLocation>
        <location evidence="1">Cell inner membrane</location>
        <topology evidence="1">Single-pass membrane protein</topology>
    </subcellularLocation>
</comment>
<keyword evidence="7 8" id="KW-0472">Membrane</keyword>
<keyword evidence="3" id="KW-1003">Cell membrane</keyword>
<dbReference type="InterPro" id="IPR043604">
    <property type="entry name" value="DUF883_N"/>
</dbReference>
<dbReference type="AlphaFoldDB" id="A0A848HD19"/>
<dbReference type="GO" id="GO:0005886">
    <property type="term" value="C:plasma membrane"/>
    <property type="evidence" value="ECO:0007669"/>
    <property type="project" value="UniProtKB-SubCell"/>
</dbReference>
<dbReference type="PANTHER" id="PTHR35893">
    <property type="entry name" value="INNER MEMBRANE PROTEIN-RELATED"/>
    <property type="match status" value="1"/>
</dbReference>
<dbReference type="EMBL" id="JABBFX010000004">
    <property type="protein sequence ID" value="NML48052.1"/>
    <property type="molecule type" value="Genomic_DNA"/>
</dbReference>
<evidence type="ECO:0000256" key="2">
    <source>
        <dbReference type="ARBA" id="ARBA00010423"/>
    </source>
</evidence>
<dbReference type="PANTHER" id="PTHR35893:SF3">
    <property type="entry name" value="INNER MEMBRANE PROTEIN"/>
    <property type="match status" value="1"/>
</dbReference>
<feature type="domain" description="DUF883" evidence="9">
    <location>
        <begin position="11"/>
        <end position="60"/>
    </location>
</feature>
<dbReference type="InterPro" id="IPR010279">
    <property type="entry name" value="YqjD/ElaB"/>
</dbReference>
<comment type="caution">
    <text evidence="11">The sequence shown here is derived from an EMBL/GenBank/DDBJ whole genome shotgun (WGS) entry which is preliminary data.</text>
</comment>
<comment type="similarity">
    <text evidence="2">Belongs to the ElaB/YgaM/YqjD family.</text>
</comment>
<evidence type="ECO:0000256" key="7">
    <source>
        <dbReference type="ARBA" id="ARBA00023136"/>
    </source>
</evidence>
<keyword evidence="4" id="KW-0997">Cell inner membrane</keyword>
<evidence type="ECO:0000313" key="12">
    <source>
        <dbReference type="Proteomes" id="UP000541185"/>
    </source>
</evidence>
<dbReference type="GO" id="GO:0043022">
    <property type="term" value="F:ribosome binding"/>
    <property type="evidence" value="ECO:0007669"/>
    <property type="project" value="InterPro"/>
</dbReference>
<dbReference type="Proteomes" id="UP000541185">
    <property type="component" value="Unassembled WGS sequence"/>
</dbReference>
<evidence type="ECO:0000256" key="8">
    <source>
        <dbReference type="SAM" id="Phobius"/>
    </source>
</evidence>
<feature type="domain" description="DUF883" evidence="10">
    <location>
        <begin position="74"/>
        <end position="100"/>
    </location>
</feature>
<accession>A0A848HD19</accession>
<keyword evidence="6 8" id="KW-1133">Transmembrane helix</keyword>
<keyword evidence="12" id="KW-1185">Reference proteome</keyword>
<evidence type="ECO:0000256" key="5">
    <source>
        <dbReference type="ARBA" id="ARBA00022692"/>
    </source>
</evidence>
<sequence length="108" mass="11325">MNETQSEQQGQLARDVRAVVDDAEALLRSAANGAGEATAEVRGRLQQSLAAARLRLGSLEQGVRDRTLAASRATDGYVRDHPWQAVGVAAAVGAVVGLALSAMLSRRD</sequence>
<evidence type="ECO:0000256" key="1">
    <source>
        <dbReference type="ARBA" id="ARBA00004377"/>
    </source>
</evidence>
<evidence type="ECO:0000256" key="4">
    <source>
        <dbReference type="ARBA" id="ARBA00022519"/>
    </source>
</evidence>
<protein>
    <submittedName>
        <fullName evidence="11">DUF883 domain-containing protein</fullName>
    </submittedName>
</protein>
<gene>
    <name evidence="11" type="ORF">HHL11_30165</name>
</gene>
<evidence type="ECO:0000259" key="9">
    <source>
        <dbReference type="Pfam" id="PF05957"/>
    </source>
</evidence>
<keyword evidence="5 8" id="KW-0812">Transmembrane</keyword>
<feature type="transmembrane region" description="Helical" evidence="8">
    <location>
        <begin position="83"/>
        <end position="104"/>
    </location>
</feature>
<dbReference type="RefSeq" id="WP_169422396.1">
    <property type="nucleotide sequence ID" value="NZ_JABBFX010000004.1"/>
</dbReference>
<evidence type="ECO:0000313" key="11">
    <source>
        <dbReference type="EMBL" id="NML48052.1"/>
    </source>
</evidence>